<dbReference type="EMBL" id="AP013066">
    <property type="protein sequence ID" value="BAN34179.1"/>
    <property type="molecule type" value="Genomic_DNA"/>
</dbReference>
<dbReference type="InterPro" id="IPR023214">
    <property type="entry name" value="HAD_sf"/>
</dbReference>
<dbReference type="OrthoDB" id="8558420at2"/>
<dbReference type="AlphaFoldDB" id="S6AI19"/>
<evidence type="ECO:0000313" key="2">
    <source>
        <dbReference type="Proteomes" id="UP000015559"/>
    </source>
</evidence>
<accession>S6AI19</accession>
<dbReference type="SUPFAM" id="SSF56784">
    <property type="entry name" value="HAD-like"/>
    <property type="match status" value="1"/>
</dbReference>
<dbReference type="NCBIfam" id="TIGR01993">
    <property type="entry name" value="Pyr-5-nucltdase"/>
    <property type="match status" value="1"/>
</dbReference>
<organism evidence="1 2">
    <name type="scientific">Sulfuricella denitrificans (strain DSM 22764 / NBRC 105220 / skB26)</name>
    <dbReference type="NCBI Taxonomy" id="1163617"/>
    <lineage>
        <taxon>Bacteria</taxon>
        <taxon>Pseudomonadati</taxon>
        <taxon>Pseudomonadota</taxon>
        <taxon>Betaproteobacteria</taxon>
        <taxon>Nitrosomonadales</taxon>
        <taxon>Sulfuricellaceae</taxon>
        <taxon>Sulfuricella</taxon>
    </lineage>
</organism>
<dbReference type="HOGENOM" id="CLU_059493_2_0_4"/>
<dbReference type="STRING" id="1163617.SCD_n00330"/>
<dbReference type="InterPro" id="IPR010237">
    <property type="entry name" value="Pyr-5-nucltdase"/>
</dbReference>
<dbReference type="eggNOG" id="COG0637">
    <property type="taxonomic scope" value="Bacteria"/>
</dbReference>
<dbReference type="InterPro" id="IPR036412">
    <property type="entry name" value="HAD-like_sf"/>
</dbReference>
<keyword evidence="2" id="KW-1185">Reference proteome</keyword>
<reference evidence="1 2" key="1">
    <citation type="journal article" date="2012" name="Appl. Environ. Microbiol.">
        <title>Draft genome sequence of a psychrotolerant sulfur-oxidizing bacterium, Sulfuricella denitrificans skB26, and proteomic insights into cold adaptation.</title>
        <authorList>
            <person name="Watanabe T."/>
            <person name="Kojima H."/>
            <person name="Fukui M."/>
        </authorList>
    </citation>
    <scope>NUCLEOTIDE SEQUENCE [LARGE SCALE GENOMIC DNA]</scope>
    <source>
        <strain evidence="2">skB26</strain>
    </source>
</reference>
<dbReference type="PANTHER" id="PTHR12725">
    <property type="entry name" value="HALOACID DEHALOGENASE-LIKE HYDROLASE"/>
    <property type="match status" value="1"/>
</dbReference>
<dbReference type="KEGG" id="sdr:SCD_n00330"/>
<name>S6AI19_SULDS</name>
<dbReference type="SFLD" id="SFLDG01132">
    <property type="entry name" value="C1.5.3:_5'-Nucleotidase_Like"/>
    <property type="match status" value="1"/>
</dbReference>
<dbReference type="SFLD" id="SFLDG01129">
    <property type="entry name" value="C1.5:_HAD__Beta-PGM__Phosphata"/>
    <property type="match status" value="1"/>
</dbReference>
<sequence>MKLSRTWVFDLDNTLHNAGAHIFPHMNRAMTLYLQDHLNLDEAGANELRERYWLRYGATLQGLMRHHGTDPDHFLWHTHQFPALHQMVLLQRGLRSALQRLPGRKLVYSNAPAHYIHRVLELLGIADLFEEVFTIEHAGYRPKPDTQGFRLLFRRMRLNPSRCIMVEDTLANLKTAKKLGMKTVLVGALPKRPGCVDLSVKSVLELPRAQRRIR</sequence>
<dbReference type="Gene3D" id="1.10.150.450">
    <property type="match status" value="1"/>
</dbReference>
<dbReference type="Gene3D" id="3.40.50.1000">
    <property type="entry name" value="HAD superfamily/HAD-like"/>
    <property type="match status" value="1"/>
</dbReference>
<gene>
    <name evidence="1" type="ORF">SCD_n00330</name>
</gene>
<dbReference type="InterPro" id="IPR006439">
    <property type="entry name" value="HAD-SF_hydro_IA"/>
</dbReference>
<dbReference type="SFLD" id="SFLDS00003">
    <property type="entry name" value="Haloacid_Dehalogenase"/>
    <property type="match status" value="1"/>
</dbReference>
<dbReference type="NCBIfam" id="TIGR01509">
    <property type="entry name" value="HAD-SF-IA-v3"/>
    <property type="match status" value="1"/>
</dbReference>
<evidence type="ECO:0000313" key="1">
    <source>
        <dbReference type="EMBL" id="BAN34179.1"/>
    </source>
</evidence>
<dbReference type="Pfam" id="PF00702">
    <property type="entry name" value="Hydrolase"/>
    <property type="match status" value="1"/>
</dbReference>
<dbReference type="Proteomes" id="UP000015559">
    <property type="component" value="Chromosome"/>
</dbReference>
<dbReference type="PANTHER" id="PTHR12725:SF117">
    <property type="entry name" value="HALOACID DEHALOGENASE-LIKE HYDROLASE"/>
    <property type="match status" value="1"/>
</dbReference>
<dbReference type="RefSeq" id="WP_009206876.1">
    <property type="nucleotide sequence ID" value="NC_022357.1"/>
</dbReference>
<proteinExistence type="predicted"/>
<protein>
    <submittedName>
        <fullName evidence="1">Pyrimidine 5'-nucleotidase</fullName>
    </submittedName>
</protein>